<dbReference type="Gene3D" id="3.90.550.10">
    <property type="entry name" value="Spore Coat Polysaccharide Biosynthesis Protein SpsA, Chain A"/>
    <property type="match status" value="1"/>
</dbReference>
<reference evidence="3 4" key="1">
    <citation type="journal article" date="2024" name="Microbiology">
        <title>Methylomarinum rosea sp. nov., a novel halophilic methanotrophic bacterium from the hypersaline Lake Elton.</title>
        <authorList>
            <person name="Suleimanov R.Z."/>
            <person name="Oshkin I.Y."/>
            <person name="Danilova O.V."/>
            <person name="Suzina N.E."/>
            <person name="Dedysh S.N."/>
        </authorList>
    </citation>
    <scope>NUCLEOTIDE SEQUENCE [LARGE SCALE GENOMIC DNA]</scope>
    <source>
        <strain evidence="3 4">Ch1-1</strain>
    </source>
</reference>
<dbReference type="InterPro" id="IPR025877">
    <property type="entry name" value="MobA-like_NTP_Trfase"/>
</dbReference>
<keyword evidence="4" id="KW-1185">Reference proteome</keyword>
<dbReference type="CDD" id="cd04182">
    <property type="entry name" value="GT_2_like_f"/>
    <property type="match status" value="1"/>
</dbReference>
<dbReference type="KEGG" id="mech:Q9L42_002800"/>
<dbReference type="GO" id="GO:0016779">
    <property type="term" value="F:nucleotidyltransferase activity"/>
    <property type="evidence" value="ECO:0007669"/>
    <property type="project" value="UniProtKB-ARBA"/>
</dbReference>
<feature type="domain" description="MobA-like NTP transferase" evidence="2">
    <location>
        <begin position="10"/>
        <end position="170"/>
    </location>
</feature>
<dbReference type="AlphaFoldDB" id="A0AAU7NVW3"/>
<protein>
    <submittedName>
        <fullName evidence="3">Nucleotidyltransferase family protein</fullName>
    </submittedName>
</protein>
<dbReference type="RefSeq" id="WP_305909961.1">
    <property type="nucleotide sequence ID" value="NZ_CP157743.1"/>
</dbReference>
<evidence type="ECO:0000259" key="2">
    <source>
        <dbReference type="Pfam" id="PF12804"/>
    </source>
</evidence>
<dbReference type="Pfam" id="PF12804">
    <property type="entry name" value="NTP_transf_3"/>
    <property type="match status" value="1"/>
</dbReference>
<keyword evidence="1" id="KW-0460">Magnesium</keyword>
<evidence type="ECO:0000313" key="4">
    <source>
        <dbReference type="Proteomes" id="UP001225378"/>
    </source>
</evidence>
<dbReference type="EMBL" id="CP157743">
    <property type="protein sequence ID" value="XBS21062.1"/>
    <property type="molecule type" value="Genomic_DNA"/>
</dbReference>
<dbReference type="Proteomes" id="UP001225378">
    <property type="component" value="Chromosome"/>
</dbReference>
<name>A0AAU7NVW3_9GAMM</name>
<dbReference type="SUPFAM" id="SSF53448">
    <property type="entry name" value="Nucleotide-diphospho-sugar transferases"/>
    <property type="match status" value="1"/>
</dbReference>
<proteinExistence type="predicted"/>
<dbReference type="PANTHER" id="PTHR43777">
    <property type="entry name" value="MOLYBDENUM COFACTOR CYTIDYLYLTRANSFERASE"/>
    <property type="match status" value="1"/>
</dbReference>
<dbReference type="PANTHER" id="PTHR43777:SF1">
    <property type="entry name" value="MOLYBDENUM COFACTOR CYTIDYLYLTRANSFERASE"/>
    <property type="match status" value="1"/>
</dbReference>
<gene>
    <name evidence="3" type="ORF">Q9L42_002800</name>
</gene>
<evidence type="ECO:0000313" key="3">
    <source>
        <dbReference type="EMBL" id="XBS21062.1"/>
    </source>
</evidence>
<sequence length="202" mass="21869">MTASSADIYAIILAAGASSRLGRPKQLLRWQNRSLLEQAIANATSLLPGRVLVVLGAHAEAIETDTALANVHVVYNPDWREGIASSIRAGIHALPASTEAALMLLCDQPLLAQSHLETLINAWRREPSRIAASHYHDAPGVPALFPAAYFGELLKLQGDKGAKRLLHQHRQTLAAIPLQAAALDIDCADDFNQLRGHYHAEE</sequence>
<organism evidence="3 4">
    <name type="scientific">Methylomarinum roseum</name>
    <dbReference type="NCBI Taxonomy" id="3067653"/>
    <lineage>
        <taxon>Bacteria</taxon>
        <taxon>Pseudomonadati</taxon>
        <taxon>Pseudomonadota</taxon>
        <taxon>Gammaproteobacteria</taxon>
        <taxon>Methylococcales</taxon>
        <taxon>Methylococcaceae</taxon>
        <taxon>Methylomarinum</taxon>
    </lineage>
</organism>
<evidence type="ECO:0000256" key="1">
    <source>
        <dbReference type="ARBA" id="ARBA00022842"/>
    </source>
</evidence>
<accession>A0AAU7NVW3</accession>
<dbReference type="InterPro" id="IPR029044">
    <property type="entry name" value="Nucleotide-diphossugar_trans"/>
</dbReference>